<proteinExistence type="predicted"/>
<dbReference type="EMBL" id="OW152834">
    <property type="protein sequence ID" value="CAH2055683.1"/>
    <property type="molecule type" value="Genomic_DNA"/>
</dbReference>
<name>A0ABN8IFN2_9NEOP</name>
<dbReference type="Proteomes" id="UP000837857">
    <property type="component" value="Chromosome 22"/>
</dbReference>
<sequence>MAGDLSRDALTMDAFRTYDATHRKGCALKALRGWQPCGGLKAGEGCAGVLDLDACLIVPGGLMLRRTAASLRPPPRVGLASVACASHYATPIEILERTRFDHRLGGRF</sequence>
<keyword evidence="2" id="KW-1185">Reference proteome</keyword>
<accession>A0ABN8IFN2</accession>
<reference evidence="1" key="1">
    <citation type="submission" date="2022-03" db="EMBL/GenBank/DDBJ databases">
        <authorList>
            <person name="Martin H S."/>
        </authorList>
    </citation>
    <scope>NUCLEOTIDE SEQUENCE</scope>
</reference>
<protein>
    <submittedName>
        <fullName evidence="1">Uncharacterized protein</fullName>
    </submittedName>
</protein>
<organism evidence="1 2">
    <name type="scientific">Iphiclides podalirius</name>
    <name type="common">scarce swallowtail</name>
    <dbReference type="NCBI Taxonomy" id="110791"/>
    <lineage>
        <taxon>Eukaryota</taxon>
        <taxon>Metazoa</taxon>
        <taxon>Ecdysozoa</taxon>
        <taxon>Arthropoda</taxon>
        <taxon>Hexapoda</taxon>
        <taxon>Insecta</taxon>
        <taxon>Pterygota</taxon>
        <taxon>Neoptera</taxon>
        <taxon>Endopterygota</taxon>
        <taxon>Lepidoptera</taxon>
        <taxon>Glossata</taxon>
        <taxon>Ditrysia</taxon>
        <taxon>Papilionoidea</taxon>
        <taxon>Papilionidae</taxon>
        <taxon>Papilioninae</taxon>
        <taxon>Iphiclides</taxon>
    </lineage>
</organism>
<evidence type="ECO:0000313" key="1">
    <source>
        <dbReference type="EMBL" id="CAH2055683.1"/>
    </source>
</evidence>
<gene>
    <name evidence="1" type="ORF">IPOD504_LOCUS9009</name>
</gene>
<evidence type="ECO:0000313" key="2">
    <source>
        <dbReference type="Proteomes" id="UP000837857"/>
    </source>
</evidence>
<feature type="non-terminal residue" evidence="1">
    <location>
        <position position="1"/>
    </location>
</feature>